<organism evidence="2 3">
    <name type="scientific">Rhamnella rubrinervis</name>
    <dbReference type="NCBI Taxonomy" id="2594499"/>
    <lineage>
        <taxon>Eukaryota</taxon>
        <taxon>Viridiplantae</taxon>
        <taxon>Streptophyta</taxon>
        <taxon>Embryophyta</taxon>
        <taxon>Tracheophyta</taxon>
        <taxon>Spermatophyta</taxon>
        <taxon>Magnoliopsida</taxon>
        <taxon>eudicotyledons</taxon>
        <taxon>Gunneridae</taxon>
        <taxon>Pentapetalae</taxon>
        <taxon>rosids</taxon>
        <taxon>fabids</taxon>
        <taxon>Rosales</taxon>
        <taxon>Rhamnaceae</taxon>
        <taxon>rhamnoid group</taxon>
        <taxon>Rhamneae</taxon>
        <taxon>Rhamnella</taxon>
    </lineage>
</organism>
<dbReference type="InterPro" id="IPR036047">
    <property type="entry name" value="F-box-like_dom_sf"/>
</dbReference>
<proteinExistence type="predicted"/>
<sequence>MGKLPEDILIWILCKLSVEEAARTGVVSRRWNKLWKKPLLFRQEVKKLVLDFCVRIEGLDKVPSYGGFLASFGGVKSVPLSVSDCFHELLVQFSQVKKRLSIKVFAEVFLVNTKYNVIPHPELSYVEHLKITINFPWPWYIAAKSSRYHGLLWSSFLLKAAPSLHKLSIKLFHKEHKLTYRDIDIDNMGVQDLIVQEAMSRVSEESALYRNLMVKIEEFVRLSERDDEFLINSTTKLERHPNLGLRERERPLVDDVGDLLSTRVKSIDALERSLVSSTRGRSRSLKSRSESLSLISGMFHYLSFLSLRFERYPVLCCKSLLREMNWNLTWNAISAYSVADAGAKFTLNA</sequence>
<dbReference type="SUPFAM" id="SSF81383">
    <property type="entry name" value="F-box domain"/>
    <property type="match status" value="1"/>
</dbReference>
<comment type="caution">
    <text evidence="2">The sequence shown here is derived from an EMBL/GenBank/DDBJ whole genome shotgun (WGS) entry which is preliminary data.</text>
</comment>
<gene>
    <name evidence="2" type="ORF">FNV43_RR23136</name>
</gene>
<dbReference type="Proteomes" id="UP000796880">
    <property type="component" value="Unassembled WGS sequence"/>
</dbReference>
<protein>
    <recommendedName>
        <fullName evidence="1">F-box domain-containing protein</fullName>
    </recommendedName>
</protein>
<dbReference type="PROSITE" id="PS50181">
    <property type="entry name" value="FBOX"/>
    <property type="match status" value="1"/>
</dbReference>
<feature type="domain" description="F-box" evidence="1">
    <location>
        <begin position="1"/>
        <end position="44"/>
    </location>
</feature>
<evidence type="ECO:0000313" key="3">
    <source>
        <dbReference type="Proteomes" id="UP000796880"/>
    </source>
</evidence>
<dbReference type="Pfam" id="PF00646">
    <property type="entry name" value="F-box"/>
    <property type="match status" value="1"/>
</dbReference>
<dbReference type="OrthoDB" id="613853at2759"/>
<dbReference type="Gene3D" id="1.20.1280.50">
    <property type="match status" value="1"/>
</dbReference>
<keyword evidence="3" id="KW-1185">Reference proteome</keyword>
<accession>A0A8K0GRS5</accession>
<evidence type="ECO:0000313" key="2">
    <source>
        <dbReference type="EMBL" id="KAF3436044.1"/>
    </source>
</evidence>
<dbReference type="EMBL" id="VOIH02000010">
    <property type="protein sequence ID" value="KAF3436044.1"/>
    <property type="molecule type" value="Genomic_DNA"/>
</dbReference>
<dbReference type="AlphaFoldDB" id="A0A8K0GRS5"/>
<reference evidence="2" key="1">
    <citation type="submission" date="2020-03" db="EMBL/GenBank/DDBJ databases">
        <title>A high-quality chromosome-level genome assembly of a woody plant with both climbing and erect habits, Rhamnella rubrinervis.</title>
        <authorList>
            <person name="Lu Z."/>
            <person name="Yang Y."/>
            <person name="Zhu X."/>
            <person name="Sun Y."/>
        </authorList>
    </citation>
    <scope>NUCLEOTIDE SEQUENCE</scope>
    <source>
        <strain evidence="2">BYM</strain>
        <tissue evidence="2">Leaf</tissue>
    </source>
</reference>
<evidence type="ECO:0000259" key="1">
    <source>
        <dbReference type="PROSITE" id="PS50181"/>
    </source>
</evidence>
<name>A0A8K0GRS5_9ROSA</name>
<dbReference type="InterPro" id="IPR001810">
    <property type="entry name" value="F-box_dom"/>
</dbReference>